<dbReference type="Proteomes" id="UP001356427">
    <property type="component" value="Unassembled WGS sequence"/>
</dbReference>
<dbReference type="PROSITE" id="PS00211">
    <property type="entry name" value="ABC_TRANSPORTER_1"/>
    <property type="match status" value="1"/>
</dbReference>
<feature type="transmembrane region" description="Helical" evidence="32">
    <location>
        <begin position="308"/>
        <end position="334"/>
    </location>
</feature>
<comment type="caution">
    <text evidence="35">The sequence shown here is derived from an EMBL/GenBank/DDBJ whole genome shotgun (WGS) entry which is preliminary data.</text>
</comment>
<comment type="catalytic activity">
    <reaction evidence="25">
        <text>2,6,10,14-tetramethylpentadecanoate(in) + ATP + H2O = 2,6,10,14-tetramethylpentadecanoate(out) + ADP + phosphate + H(+)</text>
        <dbReference type="Rhea" id="RHEA:67688"/>
        <dbReference type="ChEBI" id="CHEBI:15377"/>
        <dbReference type="ChEBI" id="CHEBI:15378"/>
        <dbReference type="ChEBI" id="CHEBI:30616"/>
        <dbReference type="ChEBI" id="CHEBI:43474"/>
        <dbReference type="ChEBI" id="CHEBI:77268"/>
        <dbReference type="ChEBI" id="CHEBI:456216"/>
    </reaction>
    <physiologicalReaction direction="left-to-right" evidence="25">
        <dbReference type="Rhea" id="RHEA:67689"/>
    </physiologicalReaction>
</comment>
<evidence type="ECO:0000256" key="23">
    <source>
        <dbReference type="ARBA" id="ARBA00052408"/>
    </source>
</evidence>
<evidence type="ECO:0000256" key="5">
    <source>
        <dbReference type="ARBA" id="ARBA00022692"/>
    </source>
</evidence>
<evidence type="ECO:0000256" key="31">
    <source>
        <dbReference type="ARBA" id="ARBA00076825"/>
    </source>
</evidence>
<dbReference type="PANTHER" id="PTHR11384:SF62">
    <property type="entry name" value="ATP-BINDING CASSETTE SUB-FAMILY D MEMBER 3"/>
    <property type="match status" value="1"/>
</dbReference>
<evidence type="ECO:0000259" key="34">
    <source>
        <dbReference type="PROSITE" id="PS50929"/>
    </source>
</evidence>
<dbReference type="InterPro" id="IPR027417">
    <property type="entry name" value="P-loop_NTPase"/>
</dbReference>
<evidence type="ECO:0000313" key="36">
    <source>
        <dbReference type="Proteomes" id="UP001356427"/>
    </source>
</evidence>
<keyword evidence="10" id="KW-1278">Translocase</keyword>
<comment type="catalytic activity">
    <reaction evidence="17">
        <text>a very long-chain fatty acid(in) + ATP + H2O = a very long-chain fatty acid(out) + ADP + phosphate + H(+)</text>
        <dbReference type="Rhea" id="RHEA:67080"/>
        <dbReference type="ChEBI" id="CHEBI:15377"/>
        <dbReference type="ChEBI" id="CHEBI:15378"/>
        <dbReference type="ChEBI" id="CHEBI:30616"/>
        <dbReference type="ChEBI" id="CHEBI:43474"/>
        <dbReference type="ChEBI" id="CHEBI:58950"/>
        <dbReference type="ChEBI" id="CHEBI:456216"/>
    </reaction>
    <physiologicalReaction direction="left-to-right" evidence="17">
        <dbReference type="Rhea" id="RHEA:67081"/>
    </physiologicalReaction>
</comment>
<dbReference type="GO" id="GO:0140359">
    <property type="term" value="F:ABC-type transporter activity"/>
    <property type="evidence" value="ECO:0007669"/>
    <property type="project" value="InterPro"/>
</dbReference>
<keyword evidence="3" id="KW-0813">Transport</keyword>
<keyword evidence="5 32" id="KW-0812">Transmembrane</keyword>
<evidence type="ECO:0000256" key="19">
    <source>
        <dbReference type="ARBA" id="ARBA00051342"/>
    </source>
</evidence>
<evidence type="ECO:0000256" key="21">
    <source>
        <dbReference type="ARBA" id="ARBA00051780"/>
    </source>
</evidence>
<comment type="subunit">
    <text evidence="29">Homodimers. Can form heterodimers with ABCD1 and ABCD2. Dimerization is necessary to form an active transporter. Interacts with PEX19; mediates the targeting of ABCD3 to peroxisomes.</text>
</comment>
<organism evidence="35 36">
    <name type="scientific">Coregonus suidteri</name>
    <dbReference type="NCBI Taxonomy" id="861788"/>
    <lineage>
        <taxon>Eukaryota</taxon>
        <taxon>Metazoa</taxon>
        <taxon>Chordata</taxon>
        <taxon>Craniata</taxon>
        <taxon>Vertebrata</taxon>
        <taxon>Euteleostomi</taxon>
        <taxon>Actinopterygii</taxon>
        <taxon>Neopterygii</taxon>
        <taxon>Teleostei</taxon>
        <taxon>Protacanthopterygii</taxon>
        <taxon>Salmoniformes</taxon>
        <taxon>Salmonidae</taxon>
        <taxon>Coregoninae</taxon>
        <taxon>Coregonus</taxon>
    </lineage>
</organism>
<dbReference type="InterPro" id="IPR017871">
    <property type="entry name" value="ABC_transporter-like_CS"/>
</dbReference>
<evidence type="ECO:0000256" key="24">
    <source>
        <dbReference type="ARBA" id="ARBA00052445"/>
    </source>
</evidence>
<proteinExistence type="inferred from homology"/>
<evidence type="ECO:0000256" key="30">
    <source>
        <dbReference type="ARBA" id="ARBA00070602"/>
    </source>
</evidence>
<dbReference type="InterPro" id="IPR036640">
    <property type="entry name" value="ABC1_TM_sf"/>
</dbReference>
<reference evidence="35 36" key="1">
    <citation type="submission" date="2021-04" db="EMBL/GenBank/DDBJ databases">
        <authorList>
            <person name="De Guttry C."/>
            <person name="Zahm M."/>
            <person name="Klopp C."/>
            <person name="Cabau C."/>
            <person name="Louis A."/>
            <person name="Berthelot C."/>
            <person name="Parey E."/>
            <person name="Roest Crollius H."/>
            <person name="Montfort J."/>
            <person name="Robinson-Rechavi M."/>
            <person name="Bucao C."/>
            <person name="Bouchez O."/>
            <person name="Gislard M."/>
            <person name="Lluch J."/>
            <person name="Milhes M."/>
            <person name="Lampietro C."/>
            <person name="Lopez Roques C."/>
            <person name="Donnadieu C."/>
            <person name="Braasch I."/>
            <person name="Desvignes T."/>
            <person name="Postlethwait J."/>
            <person name="Bobe J."/>
            <person name="Wedekind C."/>
            <person name="Guiguen Y."/>
        </authorList>
    </citation>
    <scope>NUCLEOTIDE SEQUENCE [LARGE SCALE GENOMIC DNA]</scope>
    <source>
        <strain evidence="35">Cs_M1</strain>
        <tissue evidence="35">Blood</tissue>
    </source>
</reference>
<dbReference type="InterPro" id="IPR011527">
    <property type="entry name" value="ABC1_TM_dom"/>
</dbReference>
<dbReference type="Gene3D" id="3.40.50.300">
    <property type="entry name" value="P-loop containing nucleotide triphosphate hydrolases"/>
    <property type="match status" value="1"/>
</dbReference>
<dbReference type="PANTHER" id="PTHR11384">
    <property type="entry name" value="ATP-BINDING CASSETTE, SUB-FAMILY D MEMBER"/>
    <property type="match status" value="1"/>
</dbReference>
<evidence type="ECO:0000256" key="8">
    <source>
        <dbReference type="ARBA" id="ARBA00022840"/>
    </source>
</evidence>
<comment type="catalytic activity">
    <reaction evidence="26">
        <text>a long-chain fatty acid(in) + ATP + H2O = a long-chain fatty acid(out) + ADP + phosphate + H(+)</text>
        <dbReference type="Rhea" id="RHEA:67684"/>
        <dbReference type="ChEBI" id="CHEBI:15377"/>
        <dbReference type="ChEBI" id="CHEBI:15378"/>
        <dbReference type="ChEBI" id="CHEBI:30616"/>
        <dbReference type="ChEBI" id="CHEBI:43474"/>
        <dbReference type="ChEBI" id="CHEBI:57560"/>
        <dbReference type="ChEBI" id="CHEBI:456216"/>
    </reaction>
    <physiologicalReaction direction="left-to-right" evidence="26">
        <dbReference type="Rhea" id="RHEA:67685"/>
    </physiologicalReaction>
</comment>
<evidence type="ECO:0000256" key="28">
    <source>
        <dbReference type="ARBA" id="ARBA00053192"/>
    </source>
</evidence>
<comment type="catalytic activity">
    <reaction evidence="27">
        <text>hexadecanedioate(in) + ATP + H2O = hexadecanedioate(out) + ADP + phosphate + H(+)</text>
        <dbReference type="Rhea" id="RHEA:67692"/>
        <dbReference type="ChEBI" id="CHEBI:15377"/>
        <dbReference type="ChEBI" id="CHEBI:15378"/>
        <dbReference type="ChEBI" id="CHEBI:30616"/>
        <dbReference type="ChEBI" id="CHEBI:43474"/>
        <dbReference type="ChEBI" id="CHEBI:76276"/>
        <dbReference type="ChEBI" id="CHEBI:456216"/>
    </reaction>
</comment>
<keyword evidence="13 32" id="KW-0472">Membrane</keyword>
<evidence type="ECO:0000256" key="3">
    <source>
        <dbReference type="ARBA" id="ARBA00022448"/>
    </source>
</evidence>
<keyword evidence="9" id="KW-0832">Ubl conjugation</keyword>
<keyword evidence="6" id="KW-0547">Nucleotide-binding</keyword>
<dbReference type="Gene3D" id="1.20.1560.10">
    <property type="entry name" value="ABC transporter type 1, transmembrane domain"/>
    <property type="match status" value="1"/>
</dbReference>
<protein>
    <recommendedName>
        <fullName evidence="30">ATP-binding cassette sub-family D member 3</fullName>
    </recommendedName>
    <alternativeName>
        <fullName evidence="31">70 kDa peroxisomal membrane protein</fullName>
    </alternativeName>
</protein>
<feature type="transmembrane region" description="Helical" evidence="32">
    <location>
        <begin position="218"/>
        <end position="245"/>
    </location>
</feature>
<dbReference type="SUPFAM" id="SSF90123">
    <property type="entry name" value="ABC transporter transmembrane region"/>
    <property type="match status" value="1"/>
</dbReference>
<dbReference type="EMBL" id="JAGTTL010000028">
    <property type="protein sequence ID" value="KAK6299500.1"/>
    <property type="molecule type" value="Genomic_DNA"/>
</dbReference>
<evidence type="ECO:0000256" key="1">
    <source>
        <dbReference type="ARBA" id="ARBA00004585"/>
    </source>
</evidence>
<dbReference type="PROSITE" id="PS50929">
    <property type="entry name" value="ABC_TM1F"/>
    <property type="match status" value="1"/>
</dbReference>
<evidence type="ECO:0000256" key="22">
    <source>
        <dbReference type="ARBA" id="ARBA00052292"/>
    </source>
</evidence>
<sequence>MAAISKYLTAKNSSIAGGVLLVLYILKQRRRGGKSNGEKRGSELVLSNEDKAAKKDRAAVDYVFFLRISKIIRIMVPRWFCKETGYLLLIAAMLVARTYCDVWMIQNGTMIESAIIGRSNTDFKNYLFNFCKVMPLIALVNNFLKLGLNELKLRFRVRLTKHLYDEYLKGYTYYKMGNLDNRIANADQLLTQDVERFCNSVVDLYSNLSKPLLDIGLYIFKLTSAIGAQGPASMMAYLLISGLFLTRLRRPIGKMTVTEQRYEGEYRYVNSRLITNSEEIAFYNGNMREKQTIHSTFKKLVDHLHKFIFFRFSMGFVDSLIAKYIATVVGYLVVSRPFLNLADPRHMNSTQPELLEDYYQSGRMLLRMSQALGRIVLAGREMTRLSGFTMRITELIKVLKELNSGKYERTMVSHQDKESEAVERVPLVPGSGRIINVDHIIKFEHTPLATPNGDVLIKDLSFEVRSGTNVLVCGPNGCGKSSLFRVLGELWPLFGGQLTKPERGKLFYVPQRPYMTLGTLRDQVIYPDTYEEQKRKGITDQVLKEYLDNVQLGHILDREGTWDTVQDWMDVLSGGEKQRMAMARLFYHKPQFAILDECTSAVSVDVEDFIYSHCRTVGISLFTVSHRKSLWKHHEYYLHMDGRGNYDFKPITEETIEFGS</sequence>
<dbReference type="InterPro" id="IPR005283">
    <property type="entry name" value="FA_transporter"/>
</dbReference>
<dbReference type="GO" id="GO:0005324">
    <property type="term" value="F:long-chain fatty acid transmembrane transporter activity"/>
    <property type="evidence" value="ECO:0007669"/>
    <property type="project" value="InterPro"/>
</dbReference>
<dbReference type="FunFam" id="1.20.1560.10:FF:000036">
    <property type="entry name" value="ATP-binding cassette sub-family D member 3"/>
    <property type="match status" value="1"/>
</dbReference>
<dbReference type="GO" id="GO:0006635">
    <property type="term" value="P:fatty acid beta-oxidation"/>
    <property type="evidence" value="ECO:0007669"/>
    <property type="project" value="TreeGrafter"/>
</dbReference>
<dbReference type="GO" id="GO:0015910">
    <property type="term" value="P:long-chain fatty acid import into peroxisome"/>
    <property type="evidence" value="ECO:0007669"/>
    <property type="project" value="InterPro"/>
</dbReference>
<name>A0AAN8L6X3_9TELE</name>
<evidence type="ECO:0000256" key="32">
    <source>
        <dbReference type="SAM" id="Phobius"/>
    </source>
</evidence>
<evidence type="ECO:0000256" key="17">
    <source>
        <dbReference type="ARBA" id="ARBA00048530"/>
    </source>
</evidence>
<keyword evidence="11 32" id="KW-1133">Transmembrane helix</keyword>
<dbReference type="GO" id="GO:0016887">
    <property type="term" value="F:ATP hydrolysis activity"/>
    <property type="evidence" value="ECO:0007669"/>
    <property type="project" value="InterPro"/>
</dbReference>
<evidence type="ECO:0000256" key="7">
    <source>
        <dbReference type="ARBA" id="ARBA00022801"/>
    </source>
</evidence>
<dbReference type="Pfam" id="PF06472">
    <property type="entry name" value="ABC_membrane_2"/>
    <property type="match status" value="1"/>
</dbReference>
<comment type="catalytic activity">
    <reaction evidence="24">
        <text>(5Z,8Z,11Z,14Z,17Z)-eicosapentaenoate(in) + ATP + H2O = (5Z,8Z,11Z,14Z,17Z)-eicosapentaenoate(out) + ADP + phosphate + H(+)</text>
        <dbReference type="Rhea" id="RHEA:67708"/>
        <dbReference type="ChEBI" id="CHEBI:15377"/>
        <dbReference type="ChEBI" id="CHEBI:15378"/>
        <dbReference type="ChEBI" id="CHEBI:30616"/>
        <dbReference type="ChEBI" id="CHEBI:43474"/>
        <dbReference type="ChEBI" id="CHEBI:58562"/>
        <dbReference type="ChEBI" id="CHEBI:456216"/>
    </reaction>
    <physiologicalReaction direction="left-to-right" evidence="24">
        <dbReference type="Rhea" id="RHEA:67709"/>
    </physiologicalReaction>
</comment>
<keyword evidence="8" id="KW-0067">ATP-binding</keyword>
<comment type="catalytic activity">
    <reaction evidence="20">
        <text>(4Z,7Z,10Z,13Z,16Z,19Z)-docosahexaenoyl-CoA + H2O = (4Z,7Z,10Z,13Z,16Z,19Z)-docosahexaenoate + CoA + H(+)</text>
        <dbReference type="Rhea" id="RHEA:67700"/>
        <dbReference type="ChEBI" id="CHEBI:15377"/>
        <dbReference type="ChEBI" id="CHEBI:15378"/>
        <dbReference type="ChEBI" id="CHEBI:57287"/>
        <dbReference type="ChEBI" id="CHEBI:74298"/>
        <dbReference type="ChEBI" id="CHEBI:77016"/>
    </reaction>
    <physiologicalReaction direction="left-to-right" evidence="20">
        <dbReference type="Rhea" id="RHEA:67701"/>
    </physiologicalReaction>
</comment>
<evidence type="ECO:0000256" key="10">
    <source>
        <dbReference type="ARBA" id="ARBA00022967"/>
    </source>
</evidence>
<accession>A0AAN8L6X3</accession>
<feature type="domain" description="ABC transmembrane type-1" evidence="34">
    <location>
        <begin position="136"/>
        <end position="322"/>
    </location>
</feature>
<dbReference type="AlphaFoldDB" id="A0AAN8L6X3"/>
<evidence type="ECO:0000256" key="26">
    <source>
        <dbReference type="ARBA" id="ARBA00052950"/>
    </source>
</evidence>
<dbReference type="FunFam" id="3.40.50.300:FF:000636">
    <property type="entry name" value="ATP-binding cassette sub-family D member 3"/>
    <property type="match status" value="1"/>
</dbReference>
<evidence type="ECO:0000256" key="14">
    <source>
        <dbReference type="ARBA" id="ARBA00023140"/>
    </source>
</evidence>
<dbReference type="InterPro" id="IPR003593">
    <property type="entry name" value="AAA+_ATPase"/>
</dbReference>
<keyword evidence="7" id="KW-0378">Hydrolase</keyword>
<comment type="catalytic activity">
    <reaction evidence="16">
        <text>a very long-chain fatty acyl-CoA + H2O = a very long-chain fatty acid + CoA + H(+)</text>
        <dbReference type="Rhea" id="RHEA:67072"/>
        <dbReference type="ChEBI" id="CHEBI:15377"/>
        <dbReference type="ChEBI" id="CHEBI:15378"/>
        <dbReference type="ChEBI" id="CHEBI:57287"/>
        <dbReference type="ChEBI" id="CHEBI:58950"/>
        <dbReference type="ChEBI" id="CHEBI:138261"/>
    </reaction>
    <physiologicalReaction direction="left-to-right" evidence="16">
        <dbReference type="Rhea" id="RHEA:67073"/>
    </physiologicalReaction>
</comment>
<evidence type="ECO:0000256" key="11">
    <source>
        <dbReference type="ARBA" id="ARBA00022989"/>
    </source>
</evidence>
<evidence type="ECO:0000256" key="15">
    <source>
        <dbReference type="ARBA" id="ARBA00023180"/>
    </source>
</evidence>
<comment type="catalytic activity">
    <reaction evidence="18">
        <text>(5Z,8Z,11Z,14Z,17Z)-eicosapentaenoyl-CoA + H2O = (5Z,8Z,11Z,14Z,17Z)-eicosapentaenoate + CoA + H(+)</text>
        <dbReference type="Rhea" id="RHEA:67712"/>
        <dbReference type="ChEBI" id="CHEBI:15377"/>
        <dbReference type="ChEBI" id="CHEBI:15378"/>
        <dbReference type="ChEBI" id="CHEBI:57287"/>
        <dbReference type="ChEBI" id="CHEBI:58562"/>
        <dbReference type="ChEBI" id="CHEBI:73862"/>
    </reaction>
    <physiologicalReaction direction="left-to-right" evidence="18">
        <dbReference type="Rhea" id="RHEA:67713"/>
    </physiologicalReaction>
</comment>
<dbReference type="SUPFAM" id="SSF52540">
    <property type="entry name" value="P-loop containing nucleoside triphosphate hydrolases"/>
    <property type="match status" value="1"/>
</dbReference>
<evidence type="ECO:0000256" key="2">
    <source>
        <dbReference type="ARBA" id="ARBA00008575"/>
    </source>
</evidence>
<evidence type="ECO:0000256" key="6">
    <source>
        <dbReference type="ARBA" id="ARBA00022741"/>
    </source>
</evidence>
<evidence type="ECO:0000256" key="4">
    <source>
        <dbReference type="ARBA" id="ARBA00022553"/>
    </source>
</evidence>
<keyword evidence="12" id="KW-0007">Acetylation</keyword>
<comment type="function">
    <text evidence="28">Broad substrate specificity ATP-dependent transporter of the ATP-binding cassette (ABC) family that catalyzes the transport of long-chain fatty acids (LCFA)-CoA, dicarboxylic acids-CoA, long-branched-chain fatty acids-CoA and bile acids from the cytosol to the peroxisome lumen for beta-oxydation. Has fatty acyl-CoA thioesterase and ATPase activities. Probably hydrolyzes fatty acyl-CoAs into free fatty acids prior to their ATP-dependent transport into peroxisomes. Thus, play a role in regulation of LCFAs and energy metabolism namely, in the degradation and biosynthesis of fatty acids by beta-oxidation.</text>
</comment>
<evidence type="ECO:0000256" key="9">
    <source>
        <dbReference type="ARBA" id="ARBA00022843"/>
    </source>
</evidence>
<comment type="catalytic activity">
    <reaction evidence="21">
        <text>(4Z,7Z,10Z,13Z,16Z,19Z)-docosahexaenoate(in) + ATP + H2O = (4Z,7Z,10Z,13Z,16Z,19Z)-docosahexaenoate(out) + ADP + phosphate + H(+)</text>
        <dbReference type="Rhea" id="RHEA:67704"/>
        <dbReference type="ChEBI" id="CHEBI:15377"/>
        <dbReference type="ChEBI" id="CHEBI:15378"/>
        <dbReference type="ChEBI" id="CHEBI:30616"/>
        <dbReference type="ChEBI" id="CHEBI:43474"/>
        <dbReference type="ChEBI" id="CHEBI:77016"/>
        <dbReference type="ChEBI" id="CHEBI:456216"/>
    </reaction>
</comment>
<evidence type="ECO:0000256" key="25">
    <source>
        <dbReference type="ARBA" id="ARBA00052595"/>
    </source>
</evidence>
<evidence type="ECO:0000256" key="12">
    <source>
        <dbReference type="ARBA" id="ARBA00022990"/>
    </source>
</evidence>
<keyword evidence="36" id="KW-1185">Reference proteome</keyword>
<evidence type="ECO:0000256" key="27">
    <source>
        <dbReference type="ARBA" id="ARBA00052970"/>
    </source>
</evidence>
<evidence type="ECO:0000256" key="18">
    <source>
        <dbReference type="ARBA" id="ARBA00051077"/>
    </source>
</evidence>
<evidence type="ECO:0000256" key="16">
    <source>
        <dbReference type="ARBA" id="ARBA00024544"/>
    </source>
</evidence>
<dbReference type="GO" id="GO:0005778">
    <property type="term" value="C:peroxisomal membrane"/>
    <property type="evidence" value="ECO:0007669"/>
    <property type="project" value="UniProtKB-SubCell"/>
</dbReference>
<dbReference type="CDD" id="cd03223">
    <property type="entry name" value="ABCD_peroxisomal_ALDP"/>
    <property type="match status" value="1"/>
</dbReference>
<dbReference type="NCBIfam" id="TIGR00954">
    <property type="entry name" value="3a01203"/>
    <property type="match status" value="1"/>
</dbReference>
<feature type="domain" description="ABC transporter" evidence="33">
    <location>
        <begin position="435"/>
        <end position="660"/>
    </location>
</feature>
<comment type="catalytic activity">
    <reaction evidence="19">
        <text>a long-chain fatty acyl-CoA + H2O = a long-chain fatty acid + CoA + H(+)</text>
        <dbReference type="Rhea" id="RHEA:67680"/>
        <dbReference type="ChEBI" id="CHEBI:15377"/>
        <dbReference type="ChEBI" id="CHEBI:15378"/>
        <dbReference type="ChEBI" id="CHEBI:57287"/>
        <dbReference type="ChEBI" id="CHEBI:57560"/>
        <dbReference type="ChEBI" id="CHEBI:83139"/>
    </reaction>
    <physiologicalReaction direction="left-to-right" evidence="19">
        <dbReference type="Rhea" id="RHEA:67681"/>
    </physiologicalReaction>
</comment>
<dbReference type="GO" id="GO:0042760">
    <property type="term" value="P:very long-chain fatty acid catabolic process"/>
    <property type="evidence" value="ECO:0007669"/>
    <property type="project" value="TreeGrafter"/>
</dbReference>
<dbReference type="InterPro" id="IPR050835">
    <property type="entry name" value="ABC_transporter_sub-D"/>
</dbReference>
<dbReference type="GO" id="GO:0005524">
    <property type="term" value="F:ATP binding"/>
    <property type="evidence" value="ECO:0007669"/>
    <property type="project" value="UniProtKB-KW"/>
</dbReference>
<comment type="subcellular location">
    <subcellularLocation>
        <location evidence="1">Peroxisome membrane</location>
        <topology evidence="1">Multi-pass membrane protein</topology>
    </subcellularLocation>
</comment>
<evidence type="ECO:0000256" key="20">
    <source>
        <dbReference type="ARBA" id="ARBA00051656"/>
    </source>
</evidence>
<dbReference type="SMART" id="SM00382">
    <property type="entry name" value="AAA"/>
    <property type="match status" value="1"/>
</dbReference>
<comment type="catalytic activity">
    <reaction evidence="22">
        <text>pristanoyl-CoA + H2O = 2,6,10,14-tetramethylpentadecanoate + CoA + H(+)</text>
        <dbReference type="Rhea" id="RHEA:40415"/>
        <dbReference type="ChEBI" id="CHEBI:15377"/>
        <dbReference type="ChEBI" id="CHEBI:15378"/>
        <dbReference type="ChEBI" id="CHEBI:57287"/>
        <dbReference type="ChEBI" id="CHEBI:77250"/>
        <dbReference type="ChEBI" id="CHEBI:77268"/>
    </reaction>
    <physiologicalReaction direction="left-to-right" evidence="22">
        <dbReference type="Rhea" id="RHEA:40416"/>
    </physiologicalReaction>
</comment>
<keyword evidence="4" id="KW-0597">Phosphoprotein</keyword>
<keyword evidence="15" id="KW-0325">Glycoprotein</keyword>
<dbReference type="PROSITE" id="PS50893">
    <property type="entry name" value="ABC_TRANSPORTER_2"/>
    <property type="match status" value="1"/>
</dbReference>
<dbReference type="GO" id="GO:0007031">
    <property type="term" value="P:peroxisome organization"/>
    <property type="evidence" value="ECO:0007669"/>
    <property type="project" value="TreeGrafter"/>
</dbReference>
<evidence type="ECO:0000259" key="33">
    <source>
        <dbReference type="PROSITE" id="PS50893"/>
    </source>
</evidence>
<gene>
    <name evidence="35" type="ORF">J4Q44_G00295330</name>
</gene>
<evidence type="ECO:0000256" key="13">
    <source>
        <dbReference type="ARBA" id="ARBA00023136"/>
    </source>
</evidence>
<evidence type="ECO:0000313" key="35">
    <source>
        <dbReference type="EMBL" id="KAK6299500.1"/>
    </source>
</evidence>
<comment type="similarity">
    <text evidence="2">Belongs to the ABC transporter superfamily. ABCD family. Peroxisomal fatty acyl CoA transporter (TC 3.A.1.203) subfamily.</text>
</comment>
<dbReference type="Pfam" id="PF00005">
    <property type="entry name" value="ABC_tran"/>
    <property type="match status" value="1"/>
</dbReference>
<keyword evidence="14" id="KW-0576">Peroxisome</keyword>
<dbReference type="InterPro" id="IPR003439">
    <property type="entry name" value="ABC_transporter-like_ATP-bd"/>
</dbReference>
<comment type="catalytic activity">
    <reaction evidence="23">
        <text>hexadecanedioyl-CoA + H2O = hexadecanedioate + CoA + H(+)</text>
        <dbReference type="Rhea" id="RHEA:67696"/>
        <dbReference type="ChEBI" id="CHEBI:15377"/>
        <dbReference type="ChEBI" id="CHEBI:15378"/>
        <dbReference type="ChEBI" id="CHEBI:57287"/>
        <dbReference type="ChEBI" id="CHEBI:76276"/>
        <dbReference type="ChEBI" id="CHEBI:77085"/>
    </reaction>
    <physiologicalReaction direction="left-to-right" evidence="23">
        <dbReference type="Rhea" id="RHEA:67697"/>
    </physiologicalReaction>
</comment>
<evidence type="ECO:0000256" key="29">
    <source>
        <dbReference type="ARBA" id="ARBA00065720"/>
    </source>
</evidence>